<feature type="domain" description="Peptidoglycan binding-like" evidence="1">
    <location>
        <begin position="157"/>
        <end position="198"/>
    </location>
</feature>
<keyword evidence="3" id="KW-1185">Reference proteome</keyword>
<accession>A0A848LFL8</accession>
<dbReference type="InterPro" id="IPR002477">
    <property type="entry name" value="Peptidoglycan-bd-like"/>
</dbReference>
<protein>
    <submittedName>
        <fullName evidence="2">LysM peptidoglycan-binding domain-containing protein</fullName>
    </submittedName>
</protein>
<evidence type="ECO:0000313" key="3">
    <source>
        <dbReference type="Proteomes" id="UP000518300"/>
    </source>
</evidence>
<dbReference type="InterPro" id="IPR036365">
    <property type="entry name" value="PGBD-like_sf"/>
</dbReference>
<dbReference type="EMBL" id="JABBJJ010000032">
    <property type="protein sequence ID" value="NMO15131.1"/>
    <property type="molecule type" value="Genomic_DNA"/>
</dbReference>
<gene>
    <name evidence="2" type="ORF">HG543_09715</name>
</gene>
<dbReference type="InterPro" id="IPR036779">
    <property type="entry name" value="LysM_dom_sf"/>
</dbReference>
<evidence type="ECO:0000259" key="1">
    <source>
        <dbReference type="Pfam" id="PF01471"/>
    </source>
</evidence>
<dbReference type="RefSeq" id="WP_169344426.1">
    <property type="nucleotide sequence ID" value="NZ_JABBJJ010000032.1"/>
</dbReference>
<comment type="caution">
    <text evidence="2">The sequence shown here is derived from an EMBL/GenBank/DDBJ whole genome shotgun (WGS) entry which is preliminary data.</text>
</comment>
<proteinExistence type="predicted"/>
<dbReference type="InterPro" id="IPR018392">
    <property type="entry name" value="LysM"/>
</dbReference>
<name>A0A848LFL8_9BACT</name>
<dbReference type="Proteomes" id="UP000518300">
    <property type="component" value="Unassembled WGS sequence"/>
</dbReference>
<dbReference type="CDD" id="cd00118">
    <property type="entry name" value="LysM"/>
    <property type="match status" value="1"/>
</dbReference>
<dbReference type="SUPFAM" id="SSF47090">
    <property type="entry name" value="PGBD-like"/>
    <property type="match status" value="1"/>
</dbReference>
<dbReference type="Gene3D" id="3.10.350.10">
    <property type="entry name" value="LysM domain"/>
    <property type="match status" value="1"/>
</dbReference>
<evidence type="ECO:0000313" key="2">
    <source>
        <dbReference type="EMBL" id="NMO15131.1"/>
    </source>
</evidence>
<dbReference type="Pfam" id="PF01471">
    <property type="entry name" value="PG_binding_1"/>
    <property type="match status" value="1"/>
</dbReference>
<sequence length="205" mass="23175">MPKLHTVRQGECLASIAQAYGFFLDTLWQHPSNARLRQERRDPYVLRPGDQVTIPDLRPRQVSCRTGATHRFKLRGVPEKLRLRLLSEGEPRRHVPYVLVVDGCRELHGETDADGWVEQWIPPNAQEGELRLGEDEVYPLRLARLLPVEDDEGLKARLGNLGHLHGDDADALHAAIADFQRQHGLPSTGEADDTTRARVREIHGS</sequence>
<reference evidence="2 3" key="1">
    <citation type="submission" date="2020-04" db="EMBL/GenBank/DDBJ databases">
        <title>Draft genome of Pyxidicoccus fallax type strain.</title>
        <authorList>
            <person name="Whitworth D.E."/>
        </authorList>
    </citation>
    <scope>NUCLEOTIDE SEQUENCE [LARGE SCALE GENOMIC DNA]</scope>
    <source>
        <strain evidence="2 3">DSM 14698</strain>
    </source>
</reference>
<dbReference type="AlphaFoldDB" id="A0A848LFL8"/>
<organism evidence="2 3">
    <name type="scientific">Pyxidicoccus fallax</name>
    <dbReference type="NCBI Taxonomy" id="394095"/>
    <lineage>
        <taxon>Bacteria</taxon>
        <taxon>Pseudomonadati</taxon>
        <taxon>Myxococcota</taxon>
        <taxon>Myxococcia</taxon>
        <taxon>Myxococcales</taxon>
        <taxon>Cystobacterineae</taxon>
        <taxon>Myxococcaceae</taxon>
        <taxon>Pyxidicoccus</taxon>
    </lineage>
</organism>